<organism evidence="1 2">
    <name type="scientific">Sinorhizobium numidicum</name>
    <dbReference type="NCBI Taxonomy" id="680248"/>
    <lineage>
        <taxon>Bacteria</taxon>
        <taxon>Pseudomonadati</taxon>
        <taxon>Pseudomonadota</taxon>
        <taxon>Alphaproteobacteria</taxon>
        <taxon>Hyphomicrobiales</taxon>
        <taxon>Rhizobiaceae</taxon>
        <taxon>Sinorhizobium/Ensifer group</taxon>
        <taxon>Sinorhizobium</taxon>
    </lineage>
</organism>
<protein>
    <submittedName>
        <fullName evidence="1">Uncharacterized protein</fullName>
    </submittedName>
</protein>
<evidence type="ECO:0000313" key="1">
    <source>
        <dbReference type="EMBL" id="WEX83284.1"/>
    </source>
</evidence>
<dbReference type="Gene3D" id="3.30.70.1230">
    <property type="entry name" value="Nucleotide cyclase"/>
    <property type="match status" value="1"/>
</dbReference>
<dbReference type="InterPro" id="IPR029787">
    <property type="entry name" value="Nucleotide_cyclase"/>
</dbReference>
<dbReference type="Proteomes" id="UP001235547">
    <property type="component" value="Chromosome 1"/>
</dbReference>
<dbReference type="RefSeq" id="WP_280734093.1">
    <property type="nucleotide sequence ID" value="NZ_CP120368.1"/>
</dbReference>
<dbReference type="EMBL" id="CP120371">
    <property type="protein sequence ID" value="WEX83284.1"/>
    <property type="molecule type" value="Genomic_DNA"/>
</dbReference>
<keyword evidence="2" id="KW-1185">Reference proteome</keyword>
<dbReference type="SUPFAM" id="SSF55073">
    <property type="entry name" value="Nucleotide cyclase"/>
    <property type="match status" value="1"/>
</dbReference>
<accession>A0ABY8CXA8</accession>
<sequence>MTEAPPGSIFVSRTVKDLAVGSGLRFAHIGSRNLKGIPESWEIYVVER</sequence>
<proteinExistence type="predicted"/>
<reference evidence="1 2" key="1">
    <citation type="submission" date="2023-03" db="EMBL/GenBank/DDBJ databases">
        <authorList>
            <person name="Kaur S."/>
            <person name="Espinosa-Saiz D."/>
            <person name="Velazquez E."/>
            <person name="Menendez E."/>
            <person name="diCenzo G.C."/>
        </authorList>
    </citation>
    <scope>NUCLEOTIDE SEQUENCE [LARGE SCALE GENOMIC DNA]</scope>
    <source>
        <strain evidence="1 2">LMG 27395</strain>
    </source>
</reference>
<name>A0ABY8CXA8_9HYPH</name>
<evidence type="ECO:0000313" key="2">
    <source>
        <dbReference type="Proteomes" id="UP001235547"/>
    </source>
</evidence>
<gene>
    <name evidence="1" type="ORF">PYH38_005655</name>
</gene>